<dbReference type="InterPro" id="IPR008332">
    <property type="entry name" value="MethylG_MeTrfase_N"/>
</dbReference>
<comment type="catalytic activity">
    <reaction evidence="1 8">
        <text>a 4-O-methyl-thymidine in DNA + L-cysteinyl-[protein] = a thymidine in DNA + S-methyl-L-cysteinyl-[protein]</text>
        <dbReference type="Rhea" id="RHEA:53428"/>
        <dbReference type="Rhea" id="RHEA-COMP:10131"/>
        <dbReference type="Rhea" id="RHEA-COMP:10132"/>
        <dbReference type="Rhea" id="RHEA-COMP:13555"/>
        <dbReference type="Rhea" id="RHEA-COMP:13556"/>
        <dbReference type="ChEBI" id="CHEBI:29950"/>
        <dbReference type="ChEBI" id="CHEBI:82612"/>
        <dbReference type="ChEBI" id="CHEBI:137386"/>
        <dbReference type="ChEBI" id="CHEBI:137387"/>
        <dbReference type="EC" id="2.1.1.63"/>
    </reaction>
</comment>
<dbReference type="InterPro" id="IPR001497">
    <property type="entry name" value="MethylDNA_cys_MeTrfase_AS"/>
</dbReference>
<dbReference type="GO" id="GO:0032259">
    <property type="term" value="P:methylation"/>
    <property type="evidence" value="ECO:0007669"/>
    <property type="project" value="UniProtKB-KW"/>
</dbReference>
<comment type="function">
    <text evidence="8">Involved in the cellular defense against the biological effects of O6-methylguanine (O6-MeG) and O4-methylthymine (O4-MeT) in DNA. Repairs the methylated nucleobase in DNA by stoichiometrically transferring the methyl group to a cysteine residue in the enzyme. This is a suicide reaction: the enzyme is irreversibly inactivated.</text>
</comment>
<evidence type="ECO:0000259" key="9">
    <source>
        <dbReference type="Pfam" id="PF01035"/>
    </source>
</evidence>
<proteinExistence type="inferred from homology"/>
<keyword evidence="4 8" id="KW-0808">Transferase</keyword>
<evidence type="ECO:0000256" key="2">
    <source>
        <dbReference type="ARBA" id="ARBA00022490"/>
    </source>
</evidence>
<comment type="subcellular location">
    <subcellularLocation>
        <location evidence="8">Cytoplasm</location>
    </subcellularLocation>
</comment>
<evidence type="ECO:0000256" key="3">
    <source>
        <dbReference type="ARBA" id="ARBA00022603"/>
    </source>
</evidence>
<keyword evidence="5 8" id="KW-0227">DNA damage</keyword>
<evidence type="ECO:0000256" key="6">
    <source>
        <dbReference type="ARBA" id="ARBA00023204"/>
    </source>
</evidence>
<comment type="similarity">
    <text evidence="8">Belongs to the MGMT family.</text>
</comment>
<keyword evidence="6 8" id="KW-0234">DNA repair</keyword>
<dbReference type="InterPro" id="IPR036217">
    <property type="entry name" value="MethylDNA_cys_MeTrfase_DNAb"/>
</dbReference>
<dbReference type="GO" id="GO:0003908">
    <property type="term" value="F:methylated-DNA-[protein]-cysteine S-methyltransferase activity"/>
    <property type="evidence" value="ECO:0007669"/>
    <property type="project" value="UniProtKB-EC"/>
</dbReference>
<feature type="active site" description="Nucleophile; methyl group acceptor" evidence="8">
    <location>
        <position position="126"/>
    </location>
</feature>
<name>A0ABS5GQT8_9GAMM</name>
<dbReference type="NCBIfam" id="TIGR00589">
    <property type="entry name" value="ogt"/>
    <property type="match status" value="1"/>
</dbReference>
<reference evidence="11 12" key="1">
    <citation type="submission" date="2021-04" db="EMBL/GenBank/DDBJ databases">
        <title>Draft Genome of Aeromonas popoffii ID682, isolated from a natural water source in Idaho.</title>
        <authorList>
            <person name="Testerman T."/>
            <person name="Graf J."/>
        </authorList>
    </citation>
    <scope>NUCLEOTIDE SEQUENCE [LARGE SCALE GENOMIC DNA]</scope>
    <source>
        <strain evidence="11 12">ID682</strain>
    </source>
</reference>
<evidence type="ECO:0000259" key="10">
    <source>
        <dbReference type="Pfam" id="PF02870"/>
    </source>
</evidence>
<keyword evidence="12" id="KW-1185">Reference proteome</keyword>
<accession>A0ABS5GQT8</accession>
<dbReference type="HAMAP" id="MF_00772">
    <property type="entry name" value="OGT"/>
    <property type="match status" value="1"/>
</dbReference>
<organism evidence="11 12">
    <name type="scientific">Aeromonas popoffii</name>
    <dbReference type="NCBI Taxonomy" id="70856"/>
    <lineage>
        <taxon>Bacteria</taxon>
        <taxon>Pseudomonadati</taxon>
        <taxon>Pseudomonadota</taxon>
        <taxon>Gammaproteobacteria</taxon>
        <taxon>Aeromonadales</taxon>
        <taxon>Aeromonadaceae</taxon>
        <taxon>Aeromonas</taxon>
    </lineage>
</organism>
<dbReference type="RefSeq" id="WP_042038788.1">
    <property type="nucleotide sequence ID" value="NZ_CAWMAJ010000091.1"/>
</dbReference>
<dbReference type="Pfam" id="PF02870">
    <property type="entry name" value="Methyltransf_1N"/>
    <property type="match status" value="1"/>
</dbReference>
<dbReference type="SUPFAM" id="SSF46767">
    <property type="entry name" value="Methylated DNA-protein cysteine methyltransferase, C-terminal domain"/>
    <property type="match status" value="1"/>
</dbReference>
<keyword evidence="3 8" id="KW-0489">Methyltransferase</keyword>
<evidence type="ECO:0000256" key="7">
    <source>
        <dbReference type="ARBA" id="ARBA00049348"/>
    </source>
</evidence>
<dbReference type="InterPro" id="IPR036631">
    <property type="entry name" value="MGMT_N_sf"/>
</dbReference>
<dbReference type="PANTHER" id="PTHR10815:SF5">
    <property type="entry name" value="METHYLATED-DNA--PROTEIN-CYSTEINE METHYLTRANSFERASE"/>
    <property type="match status" value="1"/>
</dbReference>
<dbReference type="EC" id="2.1.1.63" evidence="8"/>
<dbReference type="EMBL" id="JAGRZL010000021">
    <property type="protein sequence ID" value="MBR7629234.1"/>
    <property type="molecule type" value="Genomic_DNA"/>
</dbReference>
<keyword evidence="2 8" id="KW-0963">Cytoplasm</keyword>
<comment type="caution">
    <text evidence="11">The sequence shown here is derived from an EMBL/GenBank/DDBJ whole genome shotgun (WGS) entry which is preliminary data.</text>
</comment>
<evidence type="ECO:0000256" key="1">
    <source>
        <dbReference type="ARBA" id="ARBA00001286"/>
    </source>
</evidence>
<protein>
    <recommendedName>
        <fullName evidence="8">Methylated-DNA--protein-cysteine methyltransferase</fullName>
        <ecNumber evidence="8">2.1.1.63</ecNumber>
    </recommendedName>
    <alternativeName>
        <fullName evidence="8">6-O-methylguanine-DNA methyltransferase</fullName>
        <shortName evidence="8">MGMT</shortName>
    </alternativeName>
    <alternativeName>
        <fullName evidence="8">O-6-methylguanine-DNA-alkyltransferase</fullName>
    </alternativeName>
</protein>
<feature type="domain" description="Methylguanine DNA methyltransferase ribonuclease-like" evidence="10">
    <location>
        <begin position="1"/>
        <end position="70"/>
    </location>
</feature>
<dbReference type="SUPFAM" id="SSF53155">
    <property type="entry name" value="Methylated DNA-protein cysteine methyltransferase domain"/>
    <property type="match status" value="1"/>
</dbReference>
<evidence type="ECO:0000313" key="11">
    <source>
        <dbReference type="EMBL" id="MBR7629234.1"/>
    </source>
</evidence>
<dbReference type="Gene3D" id="3.30.160.70">
    <property type="entry name" value="Methylated DNA-protein cysteine methyltransferase domain"/>
    <property type="match status" value="1"/>
</dbReference>
<feature type="domain" description="Methylated-DNA-[protein]-cysteine S-methyltransferase DNA binding" evidence="9">
    <location>
        <begin position="75"/>
        <end position="154"/>
    </location>
</feature>
<evidence type="ECO:0000313" key="12">
    <source>
        <dbReference type="Proteomes" id="UP000675653"/>
    </source>
</evidence>
<comment type="miscellaneous">
    <text evidence="8">This enzyme catalyzes only one turnover and therefore is not strictly catalytic. According to one definition, an enzyme is a biocatalyst that acts repeatedly and over many reaction cycles.</text>
</comment>
<evidence type="ECO:0000256" key="8">
    <source>
        <dbReference type="HAMAP-Rule" id="MF_00772"/>
    </source>
</evidence>
<dbReference type="Pfam" id="PF01035">
    <property type="entry name" value="DNA_binding_1"/>
    <property type="match status" value="1"/>
</dbReference>
<dbReference type="InterPro" id="IPR036388">
    <property type="entry name" value="WH-like_DNA-bd_sf"/>
</dbReference>
<dbReference type="PROSITE" id="PS00374">
    <property type="entry name" value="MGMT"/>
    <property type="match status" value="1"/>
</dbReference>
<dbReference type="Gene3D" id="1.10.10.10">
    <property type="entry name" value="Winged helix-like DNA-binding domain superfamily/Winged helix DNA-binding domain"/>
    <property type="match status" value="1"/>
</dbReference>
<dbReference type="Proteomes" id="UP000675653">
    <property type="component" value="Unassembled WGS sequence"/>
</dbReference>
<gene>
    <name evidence="11" type="ORF">KAT72_09385</name>
</gene>
<dbReference type="InterPro" id="IPR014048">
    <property type="entry name" value="MethylDNA_cys_MeTrfase_DNA-bd"/>
</dbReference>
<evidence type="ECO:0000256" key="4">
    <source>
        <dbReference type="ARBA" id="ARBA00022679"/>
    </source>
</evidence>
<evidence type="ECO:0000256" key="5">
    <source>
        <dbReference type="ARBA" id="ARBA00022763"/>
    </source>
</evidence>
<dbReference type="PANTHER" id="PTHR10815">
    <property type="entry name" value="METHYLATED-DNA--PROTEIN-CYSTEINE METHYLTRANSFERASE"/>
    <property type="match status" value="1"/>
</dbReference>
<dbReference type="InterPro" id="IPR023546">
    <property type="entry name" value="MGMT"/>
</dbReference>
<comment type="catalytic activity">
    <reaction evidence="7 8">
        <text>a 6-O-methyl-2'-deoxyguanosine in DNA + L-cysteinyl-[protein] = S-methyl-L-cysteinyl-[protein] + a 2'-deoxyguanosine in DNA</text>
        <dbReference type="Rhea" id="RHEA:24000"/>
        <dbReference type="Rhea" id="RHEA-COMP:10131"/>
        <dbReference type="Rhea" id="RHEA-COMP:10132"/>
        <dbReference type="Rhea" id="RHEA-COMP:11367"/>
        <dbReference type="Rhea" id="RHEA-COMP:11368"/>
        <dbReference type="ChEBI" id="CHEBI:29950"/>
        <dbReference type="ChEBI" id="CHEBI:82612"/>
        <dbReference type="ChEBI" id="CHEBI:85445"/>
        <dbReference type="ChEBI" id="CHEBI:85448"/>
        <dbReference type="EC" id="2.1.1.63"/>
    </reaction>
</comment>
<dbReference type="CDD" id="cd06445">
    <property type="entry name" value="ATase"/>
    <property type="match status" value="1"/>
</dbReference>
<sequence>MRYSFCDSAHGPLLIAIDRDGLRHVEFMQGERPIMPAPQWRQDDLALAPYVEQFAAYFAGHLQRFDLPLAAKGTPFQQSVWRALCDIPYGETVSYLEIAQSIGNHKAVRAVGAANGRNPLSIIVPCHRVIGRSGQLTGYAGGIPIKRWLLALEQQNGHSCRLTPDGMTAASL</sequence>